<evidence type="ECO:0000259" key="6">
    <source>
        <dbReference type="PROSITE" id="PS50949"/>
    </source>
</evidence>
<dbReference type="Proteomes" id="UP000078356">
    <property type="component" value="Unassembled WGS sequence"/>
</dbReference>
<dbReference type="SUPFAM" id="SSF46785">
    <property type="entry name" value="Winged helix' DNA-binding domain"/>
    <property type="match status" value="1"/>
</dbReference>
<sequence>MLGFEPSGLLLESGQGLARQLYQGLRERILAGELAAGVRLPASRELARLLGVSRNTVTAAYEQLLAEGFLDSRPGDGTYVAPVTRALTAPEATASATPVPLASVPPGAPCAFRVGLPAVDLFPFATWARLQQRFWRQPEPALLGYREPGGEPRLRRLLSAYLRQARGLVCAPEQILITSGAQQAIELCARLLLAPGALAAMEDPGYRAAGLALQSGGARLQGIAVDGAGLVVEQLARQHDCRLVYVTPSHQYPTGAVLSLPRRLALLDWARQRDGWIIEDDYDGEYRYQGAPLAPLAALDRHSRVLYVGTFSKIAFPGLRLGYLVAPPALVPALLELQRAGIRHLDSATQTVMADFIEQGHFQRHIRRMRRAARSRRDALLAGWPAVAGCAAPGVPVAGLHLCLPVTHPAREAELVERAAAVGVELNALSRYWLPEGPTPPDARAGLVLGFAAVPEARIVEALARLRRAWME</sequence>
<dbReference type="EMBL" id="LWCR01000004">
    <property type="protein sequence ID" value="OAN31486.1"/>
    <property type="molecule type" value="Genomic_DNA"/>
</dbReference>
<dbReference type="PROSITE" id="PS50949">
    <property type="entry name" value="HTH_GNTR"/>
    <property type="match status" value="1"/>
</dbReference>
<dbReference type="PANTHER" id="PTHR46577:SF1">
    <property type="entry name" value="HTH-TYPE TRANSCRIPTIONAL REGULATORY PROTEIN GABR"/>
    <property type="match status" value="1"/>
</dbReference>
<dbReference type="SMART" id="SM00345">
    <property type="entry name" value="HTH_GNTR"/>
    <property type="match status" value="1"/>
</dbReference>
<evidence type="ECO:0000256" key="4">
    <source>
        <dbReference type="ARBA" id="ARBA00023125"/>
    </source>
</evidence>
<dbReference type="SUPFAM" id="SSF53383">
    <property type="entry name" value="PLP-dependent transferases"/>
    <property type="match status" value="1"/>
</dbReference>
<evidence type="ECO:0000256" key="1">
    <source>
        <dbReference type="ARBA" id="ARBA00005384"/>
    </source>
</evidence>
<protein>
    <submittedName>
        <fullName evidence="7">GntR family transcriptional regulator</fullName>
    </submittedName>
</protein>
<keyword evidence="5" id="KW-0804">Transcription</keyword>
<dbReference type="Pfam" id="PF00155">
    <property type="entry name" value="Aminotran_1_2"/>
    <property type="match status" value="1"/>
</dbReference>
<comment type="caution">
    <text evidence="7">The sequence shown here is derived from an EMBL/GenBank/DDBJ whole genome shotgun (WGS) entry which is preliminary data.</text>
</comment>
<organism evidence="7 8">
    <name type="scientific">Pseudomonas oryzihabitans</name>
    <dbReference type="NCBI Taxonomy" id="47885"/>
    <lineage>
        <taxon>Bacteria</taxon>
        <taxon>Pseudomonadati</taxon>
        <taxon>Pseudomonadota</taxon>
        <taxon>Gammaproteobacteria</taxon>
        <taxon>Pseudomonadales</taxon>
        <taxon>Pseudomonadaceae</taxon>
        <taxon>Pseudomonas</taxon>
    </lineage>
</organism>
<proteinExistence type="inferred from homology"/>
<evidence type="ECO:0000256" key="5">
    <source>
        <dbReference type="ARBA" id="ARBA00023163"/>
    </source>
</evidence>
<dbReference type="PRINTS" id="PR00035">
    <property type="entry name" value="HTHGNTR"/>
</dbReference>
<dbReference type="CDD" id="cd00609">
    <property type="entry name" value="AAT_like"/>
    <property type="match status" value="1"/>
</dbReference>
<dbReference type="AlphaFoldDB" id="A0A178LME6"/>
<dbReference type="CDD" id="cd07377">
    <property type="entry name" value="WHTH_GntR"/>
    <property type="match status" value="1"/>
</dbReference>
<keyword evidence="2" id="KW-0663">Pyridoxal phosphate</keyword>
<feature type="domain" description="HTH gntR-type" evidence="6">
    <location>
        <begin position="15"/>
        <end position="83"/>
    </location>
</feature>
<keyword evidence="4" id="KW-0238">DNA-binding</keyword>
<dbReference type="GO" id="GO:0030170">
    <property type="term" value="F:pyridoxal phosphate binding"/>
    <property type="evidence" value="ECO:0007669"/>
    <property type="project" value="InterPro"/>
</dbReference>
<dbReference type="GO" id="GO:0003700">
    <property type="term" value="F:DNA-binding transcription factor activity"/>
    <property type="evidence" value="ECO:0007669"/>
    <property type="project" value="InterPro"/>
</dbReference>
<dbReference type="Gene3D" id="1.10.10.10">
    <property type="entry name" value="Winged helix-like DNA-binding domain superfamily/Winged helix DNA-binding domain"/>
    <property type="match status" value="1"/>
</dbReference>
<dbReference type="InterPro" id="IPR015424">
    <property type="entry name" value="PyrdxlP-dep_Trfase"/>
</dbReference>
<dbReference type="RefSeq" id="WP_064307062.1">
    <property type="nucleotide sequence ID" value="NZ_LWCR01000004.1"/>
</dbReference>
<evidence type="ECO:0000256" key="3">
    <source>
        <dbReference type="ARBA" id="ARBA00023015"/>
    </source>
</evidence>
<dbReference type="InterPro" id="IPR015421">
    <property type="entry name" value="PyrdxlP-dep_Trfase_major"/>
</dbReference>
<dbReference type="Gene3D" id="3.40.640.10">
    <property type="entry name" value="Type I PLP-dependent aspartate aminotransferase-like (Major domain)"/>
    <property type="match status" value="1"/>
</dbReference>
<dbReference type="PANTHER" id="PTHR46577">
    <property type="entry name" value="HTH-TYPE TRANSCRIPTIONAL REGULATORY PROTEIN GABR"/>
    <property type="match status" value="1"/>
</dbReference>
<evidence type="ECO:0000313" key="7">
    <source>
        <dbReference type="EMBL" id="OAN31486.1"/>
    </source>
</evidence>
<evidence type="ECO:0000313" key="8">
    <source>
        <dbReference type="Proteomes" id="UP000078356"/>
    </source>
</evidence>
<dbReference type="GO" id="GO:0003677">
    <property type="term" value="F:DNA binding"/>
    <property type="evidence" value="ECO:0007669"/>
    <property type="project" value="UniProtKB-KW"/>
</dbReference>
<gene>
    <name evidence="7" type="ORF">A4V15_12380</name>
</gene>
<dbReference type="InterPro" id="IPR051446">
    <property type="entry name" value="HTH_trans_reg/aminotransferase"/>
</dbReference>
<accession>A0A178LME6</accession>
<reference evidence="7 8" key="1">
    <citation type="submission" date="2016-04" db="EMBL/GenBank/DDBJ databases">
        <title>Draft Genome Sequences of Staphylococcus capitis Strain H36, S. capitis Strain H65, S. cohnii Strain H62, S. hominis Strain H69, Mycobacterium iranicum Strain H39, Plantibacter sp. Strain H53, Pseudomonas oryzihabitans Strain H72, and Microbacterium sp. Strain H83, isolated from residential settings.</title>
        <authorList>
            <person name="Lymperopoulou D."/>
            <person name="Adams R.I."/>
            <person name="Lindow S."/>
            <person name="Coil D.A."/>
            <person name="Jospin G."/>
            <person name="Eisen J.A."/>
        </authorList>
    </citation>
    <scope>NUCLEOTIDE SEQUENCE [LARGE SCALE GENOMIC DNA]</scope>
    <source>
        <strain evidence="7 8">H72</strain>
    </source>
</reference>
<keyword evidence="3" id="KW-0805">Transcription regulation</keyword>
<dbReference type="OrthoDB" id="9808770at2"/>
<dbReference type="InterPro" id="IPR036390">
    <property type="entry name" value="WH_DNA-bd_sf"/>
</dbReference>
<dbReference type="InterPro" id="IPR000524">
    <property type="entry name" value="Tscrpt_reg_HTH_GntR"/>
</dbReference>
<dbReference type="Pfam" id="PF00392">
    <property type="entry name" value="GntR"/>
    <property type="match status" value="1"/>
</dbReference>
<name>A0A178LME6_9PSED</name>
<dbReference type="InterPro" id="IPR004839">
    <property type="entry name" value="Aminotransferase_I/II_large"/>
</dbReference>
<evidence type="ECO:0000256" key="2">
    <source>
        <dbReference type="ARBA" id="ARBA00022898"/>
    </source>
</evidence>
<dbReference type="InterPro" id="IPR036388">
    <property type="entry name" value="WH-like_DNA-bd_sf"/>
</dbReference>
<comment type="similarity">
    <text evidence="1">In the C-terminal section; belongs to the class-I pyridoxal-phosphate-dependent aminotransferase family.</text>
</comment>